<dbReference type="RefSeq" id="WP_212593652.1">
    <property type="nucleotide sequence ID" value="NZ_CP073587.1"/>
</dbReference>
<dbReference type="EMBL" id="CP073587">
    <property type="protein sequence ID" value="QUN04596.1"/>
    <property type="molecule type" value="Genomic_DNA"/>
</dbReference>
<evidence type="ECO:0000313" key="2">
    <source>
        <dbReference type="Proteomes" id="UP000679575"/>
    </source>
</evidence>
<reference evidence="1 2" key="1">
    <citation type="submission" date="2021-04" db="EMBL/GenBank/DDBJ databases">
        <title>Novel species identification of genus Shewanella.</title>
        <authorList>
            <person name="Liu G."/>
        </authorList>
    </citation>
    <scope>NUCLEOTIDE SEQUENCE [LARGE SCALE GENOMIC DNA]</scope>
    <source>
        <strain evidence="1 2">FJAT-54481</strain>
    </source>
</reference>
<keyword evidence="1" id="KW-0808">Transferase</keyword>
<dbReference type="GO" id="GO:0016301">
    <property type="term" value="F:kinase activity"/>
    <property type="evidence" value="ECO:0007669"/>
    <property type="project" value="UniProtKB-KW"/>
</dbReference>
<accession>A0ABX7YQZ2</accession>
<sequence>MTQVTQLPLYALDKIQYLPGGEEISHKEYLKLHAELLKQDTWIIDGFGCMQSAWERFAAADTLIYIDLPLVWHFLWVTKRLFKGIFINPEGWSELSPILKGSINSYRVLWLCHKKLSPAYRKFVNDAASSKHVYHLTSIKTVKTFLVDTDAFY</sequence>
<evidence type="ECO:0000313" key="1">
    <source>
        <dbReference type="EMBL" id="QUN04596.1"/>
    </source>
</evidence>
<proteinExistence type="predicted"/>
<keyword evidence="2" id="KW-1185">Reference proteome</keyword>
<gene>
    <name evidence="1" type="ORF">KDN34_09970</name>
</gene>
<protein>
    <submittedName>
        <fullName evidence="1">Adenylate kinase</fullName>
    </submittedName>
</protein>
<dbReference type="Proteomes" id="UP000679575">
    <property type="component" value="Chromosome"/>
</dbReference>
<keyword evidence="1" id="KW-0418">Kinase</keyword>
<name>A0ABX7YQZ2_9GAMM</name>
<organism evidence="1 2">
    <name type="scientific">Shewanella yunxiaonensis</name>
    <dbReference type="NCBI Taxonomy" id="2829809"/>
    <lineage>
        <taxon>Bacteria</taxon>
        <taxon>Pseudomonadati</taxon>
        <taxon>Pseudomonadota</taxon>
        <taxon>Gammaproteobacteria</taxon>
        <taxon>Alteromonadales</taxon>
        <taxon>Shewanellaceae</taxon>
        <taxon>Shewanella</taxon>
    </lineage>
</organism>